<gene>
    <name evidence="6" type="ORF">SAMN04488598_13816</name>
    <name evidence="7" type="ORF">SAMN04515652_13816</name>
</gene>
<feature type="domain" description="Type I restriction modification DNA specificity" evidence="5">
    <location>
        <begin position="4"/>
        <end position="192"/>
    </location>
</feature>
<dbReference type="RefSeq" id="WP_089720807.1">
    <property type="nucleotide sequence ID" value="NZ_FNBJ01000038.1"/>
</dbReference>
<dbReference type="CDD" id="cd17512">
    <property type="entry name" value="RMtype1_S_BceB55ORF5615P-TRD2-CR2_like"/>
    <property type="match status" value="1"/>
</dbReference>
<dbReference type="InterPro" id="IPR000055">
    <property type="entry name" value="Restrct_endonuc_typeI_TRD"/>
</dbReference>
<keyword evidence="4" id="KW-0175">Coiled coil</keyword>
<dbReference type="Proteomes" id="UP000199519">
    <property type="component" value="Unassembled WGS sequence"/>
</dbReference>
<evidence type="ECO:0000256" key="2">
    <source>
        <dbReference type="ARBA" id="ARBA00022747"/>
    </source>
</evidence>
<dbReference type="InterPro" id="IPR052021">
    <property type="entry name" value="Type-I_RS_S_subunit"/>
</dbReference>
<dbReference type="Gene3D" id="3.90.220.20">
    <property type="entry name" value="DNA methylase specificity domains"/>
    <property type="match status" value="2"/>
</dbReference>
<dbReference type="Proteomes" id="UP000198612">
    <property type="component" value="Unassembled WGS sequence"/>
</dbReference>
<evidence type="ECO:0000313" key="9">
    <source>
        <dbReference type="Proteomes" id="UP000199519"/>
    </source>
</evidence>
<dbReference type="GO" id="GO:0009307">
    <property type="term" value="P:DNA restriction-modification system"/>
    <property type="evidence" value="ECO:0007669"/>
    <property type="project" value="UniProtKB-KW"/>
</dbReference>
<dbReference type="CDD" id="cd17266">
    <property type="entry name" value="RMtype1_S_Sau1132ORF3780P-TRD2-CR2_like"/>
    <property type="match status" value="1"/>
</dbReference>
<dbReference type="InterPro" id="IPR044946">
    <property type="entry name" value="Restrct_endonuc_typeI_TRD_sf"/>
</dbReference>
<dbReference type="SUPFAM" id="SSF116734">
    <property type="entry name" value="DNA methylase specificity domain"/>
    <property type="match status" value="2"/>
</dbReference>
<dbReference type="PANTHER" id="PTHR30408">
    <property type="entry name" value="TYPE-1 RESTRICTION ENZYME ECOKI SPECIFICITY PROTEIN"/>
    <property type="match status" value="1"/>
</dbReference>
<organism evidence="7 8">
    <name type="scientific">Halanaerobium congolense</name>
    <dbReference type="NCBI Taxonomy" id="54121"/>
    <lineage>
        <taxon>Bacteria</taxon>
        <taxon>Bacillati</taxon>
        <taxon>Bacillota</taxon>
        <taxon>Clostridia</taxon>
        <taxon>Halanaerobiales</taxon>
        <taxon>Halanaerobiaceae</taxon>
        <taxon>Halanaerobium</taxon>
    </lineage>
</organism>
<keyword evidence="2" id="KW-0680">Restriction system</keyword>
<dbReference type="GO" id="GO:0003677">
    <property type="term" value="F:DNA binding"/>
    <property type="evidence" value="ECO:0007669"/>
    <property type="project" value="UniProtKB-KW"/>
</dbReference>
<accession>A0A1I0CK80</accession>
<evidence type="ECO:0000313" key="6">
    <source>
        <dbReference type="EMBL" id="SDG01874.1"/>
    </source>
</evidence>
<keyword evidence="3" id="KW-0238">DNA-binding</keyword>
<evidence type="ECO:0000256" key="3">
    <source>
        <dbReference type="ARBA" id="ARBA00023125"/>
    </source>
</evidence>
<evidence type="ECO:0000313" key="7">
    <source>
        <dbReference type="EMBL" id="SET19857.1"/>
    </source>
</evidence>
<reference evidence="8 9" key="1">
    <citation type="submission" date="2016-10" db="EMBL/GenBank/DDBJ databases">
        <authorList>
            <person name="Varghese N."/>
            <person name="Submissions S."/>
        </authorList>
    </citation>
    <scope>NUCLEOTIDE SEQUENCE [LARGE SCALE GENOMIC DNA]</scope>
    <source>
        <strain evidence="6 9">WG2</strain>
        <strain evidence="7 8">WG5</strain>
    </source>
</reference>
<feature type="domain" description="Type I restriction modification DNA specificity" evidence="5">
    <location>
        <begin position="223"/>
        <end position="380"/>
    </location>
</feature>
<dbReference type="EMBL" id="FNBJ01000038">
    <property type="protein sequence ID" value="SDG01874.1"/>
    <property type="molecule type" value="Genomic_DNA"/>
</dbReference>
<dbReference type="PANTHER" id="PTHR30408:SF13">
    <property type="entry name" value="TYPE I RESTRICTION ENZYME HINDI SPECIFICITY SUBUNIT"/>
    <property type="match status" value="1"/>
</dbReference>
<proteinExistence type="inferred from homology"/>
<dbReference type="Pfam" id="PF01420">
    <property type="entry name" value="Methylase_S"/>
    <property type="match status" value="2"/>
</dbReference>
<keyword evidence="9" id="KW-1185">Reference proteome</keyword>
<dbReference type="EMBL" id="FOHG01000038">
    <property type="protein sequence ID" value="SET19857.1"/>
    <property type="molecule type" value="Genomic_DNA"/>
</dbReference>
<name>A0A1I0CK80_9FIRM</name>
<comment type="similarity">
    <text evidence="1">Belongs to the type-I restriction system S methylase family.</text>
</comment>
<evidence type="ECO:0000313" key="8">
    <source>
        <dbReference type="Proteomes" id="UP000198612"/>
    </source>
</evidence>
<evidence type="ECO:0000256" key="1">
    <source>
        <dbReference type="ARBA" id="ARBA00010923"/>
    </source>
</evidence>
<sequence>MSFNEDWKEYKLENLIKMQKGFAFKSKDYQEDGVKIVKVSNFTDDSIDINSCTHISENKKNKYKKYILENNDILISTVGSWPSNPKSVVGKVIRVPIEAKGSLLNQNIVRLKSKPEKLSQLFLYYILRNKDFKNYIISGARGSANQASITLKSIRNYKFRLPSLREQEEIADIFFAIDKKIENNNKMNKTLEEMAQVIYKNWFVDFEPFQEEEFVESELGMIPEGWKVGYIDEFINITYGKNLAKKNMSGSGYKVFSASGLVGYHKEFLYKEPQVLMTCRGSGCGDIYESTPKSFVTNNCLVFEADEDTKINRFYLKQFLLNSNRDQFITGSAQPQITITNISKMKMLVPDQKTLDKFTKIIKKLNNKININKRENQTLKKLRDSLLPKLMSGEIRVPLDKDEKEVN</sequence>
<evidence type="ECO:0000256" key="4">
    <source>
        <dbReference type="SAM" id="Coils"/>
    </source>
</evidence>
<feature type="coiled-coil region" evidence="4">
    <location>
        <begin position="355"/>
        <end position="382"/>
    </location>
</feature>
<dbReference type="AlphaFoldDB" id="A0A1I0CK80"/>
<evidence type="ECO:0000259" key="5">
    <source>
        <dbReference type="Pfam" id="PF01420"/>
    </source>
</evidence>
<protein>
    <submittedName>
        <fullName evidence="7">Type I restriction enzyme, S subunit</fullName>
    </submittedName>
</protein>